<dbReference type="Gene3D" id="3.30.70.60">
    <property type="match status" value="1"/>
</dbReference>
<evidence type="ECO:0000313" key="3">
    <source>
        <dbReference type="Proteomes" id="UP001173801"/>
    </source>
</evidence>
<name>A0ABT7HNA8_9BACT</name>
<reference evidence="2" key="1">
    <citation type="submission" date="2022-08" db="EMBL/GenBank/DDBJ databases">
        <authorList>
            <person name="Wang H."/>
        </authorList>
    </citation>
    <scope>NUCLEOTIDE SEQUENCE</scope>
    <source>
        <strain evidence="2">PS10</strain>
    </source>
</reference>
<gene>
    <name evidence="2" type="primary">pilO</name>
    <name evidence="2" type="ORF">NYG85_03250</name>
</gene>
<dbReference type="InterPro" id="IPR007445">
    <property type="entry name" value="PilO"/>
</dbReference>
<dbReference type="InterPro" id="IPR014717">
    <property type="entry name" value="Transl_elong_EF1B/ribsomal_bS6"/>
</dbReference>
<keyword evidence="3" id="KW-1185">Reference proteome</keyword>
<dbReference type="Pfam" id="PF04350">
    <property type="entry name" value="PilO"/>
    <property type="match status" value="1"/>
</dbReference>
<feature type="transmembrane region" description="Helical" evidence="1">
    <location>
        <begin position="20"/>
        <end position="40"/>
    </location>
</feature>
<dbReference type="RefSeq" id="WP_284937043.1">
    <property type="nucleotide sequence ID" value="NZ_JANURM010000002.1"/>
</dbReference>
<keyword evidence="1" id="KW-0812">Transmembrane</keyword>
<evidence type="ECO:0000256" key="1">
    <source>
        <dbReference type="SAM" id="Phobius"/>
    </source>
</evidence>
<protein>
    <submittedName>
        <fullName evidence="2">Type 4a pilus biogenesis protein PilO</fullName>
    </submittedName>
</protein>
<sequence length="217" mass="24653">MENLLLKIDNYFDQKSQNEGMVLNFGAAAVIFAVIFLLLFTPSMDYFEESETRFNDIDTKLANTKSNIKLYSSPDGLDTNFKINQEATKLNLLKATLADLQKSNLYFDGKLSELSFLLFNEQNWADFLDNIVFLAKANNIKISRITNEFKNPGYQKVEQFLNIGLTISGNFKDLVSYINKIEESKLVVDINKLDINTTTTSSALDAKFGISVWGMKY</sequence>
<proteinExistence type="predicted"/>
<comment type="caution">
    <text evidence="2">The sequence shown here is derived from an EMBL/GenBank/DDBJ whole genome shotgun (WGS) entry which is preliminary data.</text>
</comment>
<reference evidence="2" key="2">
    <citation type="journal article" date="2023" name="Microorganisms">
        <title>Isolation and Genomic Characteristics of Cat-Borne Campylobacter felis sp. nov. and Sheep-Borne Campylobacter ovis sp. nov.</title>
        <authorList>
            <person name="Wang H."/>
            <person name="Li Y."/>
            <person name="Gu Y."/>
            <person name="Zhou G."/>
            <person name="Chen X."/>
            <person name="Zhang X."/>
            <person name="Shao Z."/>
            <person name="Zhang J."/>
            <person name="Zhang M."/>
        </authorList>
    </citation>
    <scope>NUCLEOTIDE SEQUENCE</scope>
    <source>
        <strain evidence="2">PS10</strain>
    </source>
</reference>
<dbReference type="Proteomes" id="UP001173801">
    <property type="component" value="Unassembled WGS sequence"/>
</dbReference>
<keyword evidence="1" id="KW-0472">Membrane</keyword>
<accession>A0ABT7HNA8</accession>
<organism evidence="2 3">
    <name type="scientific">Campylobacter gastrosuis</name>
    <dbReference type="NCBI Taxonomy" id="2974576"/>
    <lineage>
        <taxon>Bacteria</taxon>
        <taxon>Pseudomonadati</taxon>
        <taxon>Campylobacterota</taxon>
        <taxon>Epsilonproteobacteria</taxon>
        <taxon>Campylobacterales</taxon>
        <taxon>Campylobacteraceae</taxon>
        <taxon>Campylobacter</taxon>
    </lineage>
</organism>
<dbReference type="EMBL" id="JANURM010000002">
    <property type="protein sequence ID" value="MDL0088394.1"/>
    <property type="molecule type" value="Genomic_DNA"/>
</dbReference>
<keyword evidence="1" id="KW-1133">Transmembrane helix</keyword>
<evidence type="ECO:0000313" key="2">
    <source>
        <dbReference type="EMBL" id="MDL0088394.1"/>
    </source>
</evidence>